<dbReference type="RefSeq" id="WP_316027926.1">
    <property type="nucleotide sequence ID" value="NZ_JAWDIO010000002.1"/>
</dbReference>
<feature type="transmembrane region" description="Helical" evidence="2">
    <location>
        <begin position="84"/>
        <end position="103"/>
    </location>
</feature>
<feature type="transmembrane region" description="Helical" evidence="2">
    <location>
        <begin position="41"/>
        <end position="63"/>
    </location>
</feature>
<dbReference type="EMBL" id="JAWDIO010000002">
    <property type="protein sequence ID" value="MDU0356442.1"/>
    <property type="molecule type" value="Genomic_DNA"/>
</dbReference>
<feature type="transmembrane region" description="Helical" evidence="2">
    <location>
        <begin position="7"/>
        <end position="29"/>
    </location>
</feature>
<organism evidence="3 4">
    <name type="scientific">Paraglaciecola aquimarina</name>
    <dbReference type="NCBI Taxonomy" id="1235557"/>
    <lineage>
        <taxon>Bacteria</taxon>
        <taxon>Pseudomonadati</taxon>
        <taxon>Pseudomonadota</taxon>
        <taxon>Gammaproteobacteria</taxon>
        <taxon>Alteromonadales</taxon>
        <taxon>Alteromonadaceae</taxon>
        <taxon>Paraglaciecola</taxon>
    </lineage>
</organism>
<evidence type="ECO:0000313" key="3">
    <source>
        <dbReference type="EMBL" id="MDU0356442.1"/>
    </source>
</evidence>
<keyword evidence="2" id="KW-0472">Membrane</keyword>
<protein>
    <submittedName>
        <fullName evidence="3">DUF2798 domain-containing protein</fullName>
    </submittedName>
</protein>
<gene>
    <name evidence="3" type="ORF">RS130_23345</name>
</gene>
<evidence type="ECO:0000313" key="4">
    <source>
        <dbReference type="Proteomes" id="UP001247805"/>
    </source>
</evidence>
<dbReference type="Pfam" id="PF11391">
    <property type="entry name" value="DUF2798"/>
    <property type="match status" value="1"/>
</dbReference>
<accession>A0ABU3T2K8</accession>
<feature type="transmembrane region" description="Helical" evidence="2">
    <location>
        <begin position="115"/>
        <end position="138"/>
    </location>
</feature>
<sequence>MQIKLKNVLVMLPIMLTLIGTITGIMTYVNISVEQDFAKAWLASFTFAFIVMLPAGGLVFAAMNELVNQFFAEWSNVQRKLIQGVLAAVVMESIMAIVTTFTHHDQLALRQFMSLFINSFLYALPVGITFACTMTLVLHPRLERFLTESSACKEPSANNKPSANKSPLAQKIFE</sequence>
<evidence type="ECO:0000256" key="2">
    <source>
        <dbReference type="SAM" id="Phobius"/>
    </source>
</evidence>
<proteinExistence type="predicted"/>
<comment type="caution">
    <text evidence="3">The sequence shown here is derived from an EMBL/GenBank/DDBJ whole genome shotgun (WGS) entry which is preliminary data.</text>
</comment>
<evidence type="ECO:0000256" key="1">
    <source>
        <dbReference type="SAM" id="MobiDB-lite"/>
    </source>
</evidence>
<name>A0ABU3T2K8_9ALTE</name>
<dbReference type="InterPro" id="IPR021529">
    <property type="entry name" value="DUF2798"/>
</dbReference>
<dbReference type="Proteomes" id="UP001247805">
    <property type="component" value="Unassembled WGS sequence"/>
</dbReference>
<feature type="compositionally biased region" description="Polar residues" evidence="1">
    <location>
        <begin position="156"/>
        <end position="167"/>
    </location>
</feature>
<keyword evidence="2" id="KW-0812">Transmembrane</keyword>
<feature type="region of interest" description="Disordered" evidence="1">
    <location>
        <begin position="152"/>
        <end position="174"/>
    </location>
</feature>
<keyword evidence="2" id="KW-1133">Transmembrane helix</keyword>
<keyword evidence="4" id="KW-1185">Reference proteome</keyword>
<reference evidence="3 4" key="1">
    <citation type="submission" date="2023-10" db="EMBL/GenBank/DDBJ databases">
        <title>Glaciecola aquimarina strain GGW-M5 nov., isolated from a coastal seawater.</title>
        <authorList>
            <person name="Bayburt H."/>
            <person name="Kim J.M."/>
            <person name="Choi B.J."/>
            <person name="Jeon C.O."/>
        </authorList>
    </citation>
    <scope>NUCLEOTIDE SEQUENCE [LARGE SCALE GENOMIC DNA]</scope>
    <source>
        <strain evidence="3 4">KCTC 32108</strain>
    </source>
</reference>